<gene>
    <name evidence="7" type="ORF">CM19_12765</name>
</gene>
<dbReference type="RefSeq" id="WP_052349558.1">
    <property type="nucleotide sequence ID" value="NZ_JFZT01000066.1"/>
</dbReference>
<dbReference type="OrthoDB" id="6837at2157"/>
<dbReference type="PANTHER" id="PTHR21496">
    <property type="entry name" value="FERREDOXIN-RELATED"/>
    <property type="match status" value="1"/>
</dbReference>
<dbReference type="EMBL" id="JFZT01000066">
    <property type="protein sequence ID" value="EZQ01598.1"/>
    <property type="molecule type" value="Genomic_DNA"/>
</dbReference>
<evidence type="ECO:0000256" key="5">
    <source>
        <dbReference type="ARBA" id="ARBA00034078"/>
    </source>
</evidence>
<comment type="cofactor">
    <cofactor evidence="5">
        <name>[2Fe-2S] cluster</name>
        <dbReference type="ChEBI" id="CHEBI:190135"/>
    </cofactor>
</comment>
<organism evidence="7 8">
    <name type="scientific">Candidatus Acidianus copahuensis</name>
    <dbReference type="NCBI Taxonomy" id="1160895"/>
    <lineage>
        <taxon>Archaea</taxon>
        <taxon>Thermoproteota</taxon>
        <taxon>Thermoprotei</taxon>
        <taxon>Sulfolobales</taxon>
        <taxon>Sulfolobaceae</taxon>
        <taxon>Acidianus</taxon>
    </lineage>
</organism>
<feature type="domain" description="Rieske" evidence="6">
    <location>
        <begin position="3"/>
        <end position="105"/>
    </location>
</feature>
<dbReference type="STRING" id="1160895.CM19_12765"/>
<dbReference type="PROSITE" id="PS51296">
    <property type="entry name" value="RIESKE"/>
    <property type="match status" value="1"/>
</dbReference>
<dbReference type="GO" id="GO:0046872">
    <property type="term" value="F:metal ion binding"/>
    <property type="evidence" value="ECO:0007669"/>
    <property type="project" value="UniProtKB-KW"/>
</dbReference>
<dbReference type="InterPro" id="IPR036922">
    <property type="entry name" value="Rieske_2Fe-2S_sf"/>
</dbReference>
<evidence type="ECO:0000256" key="2">
    <source>
        <dbReference type="ARBA" id="ARBA00022723"/>
    </source>
</evidence>
<proteinExistence type="predicted"/>
<dbReference type="InterPro" id="IPR017941">
    <property type="entry name" value="Rieske_2Fe-2S"/>
</dbReference>
<evidence type="ECO:0000313" key="7">
    <source>
        <dbReference type="EMBL" id="EZQ01598.1"/>
    </source>
</evidence>
<name>A0A031LL21_9CREN</name>
<evidence type="ECO:0000259" key="6">
    <source>
        <dbReference type="PROSITE" id="PS51296"/>
    </source>
</evidence>
<keyword evidence="8" id="KW-1185">Reference proteome</keyword>
<evidence type="ECO:0000256" key="3">
    <source>
        <dbReference type="ARBA" id="ARBA00023004"/>
    </source>
</evidence>
<dbReference type="Pfam" id="PF00355">
    <property type="entry name" value="Rieske"/>
    <property type="match status" value="1"/>
</dbReference>
<dbReference type="Gene3D" id="2.102.10.10">
    <property type="entry name" value="Rieske [2Fe-2S] iron-sulphur domain"/>
    <property type="match status" value="1"/>
</dbReference>
<reference evidence="7 8" key="1">
    <citation type="submission" date="2014-03" db="EMBL/GenBank/DDBJ databases">
        <title>Draft genome sequence of the novel thermoacidophilic archaea Acidianus copahuensis ALE1 strain, isolated from Copahue volcanic area in Neuquen Argentina.</title>
        <authorList>
            <person name="Urbieta M.S."/>
            <person name="Rascovan N."/>
            <person name="Castro C."/>
            <person name="Revale S."/>
            <person name="Giaveno M.A."/>
            <person name="Vazquez M.P."/>
            <person name="Donati E.R."/>
        </authorList>
    </citation>
    <scope>NUCLEOTIDE SEQUENCE [LARGE SCALE GENOMIC DNA]</scope>
    <source>
        <strain evidence="7 8">ALE1</strain>
    </source>
</reference>
<keyword evidence="1" id="KW-0001">2Fe-2S</keyword>
<protein>
    <submittedName>
        <fullName evidence="7">Ferredoxin</fullName>
    </submittedName>
</protein>
<evidence type="ECO:0000313" key="8">
    <source>
        <dbReference type="Proteomes" id="UP000024332"/>
    </source>
</evidence>
<evidence type="ECO:0000256" key="4">
    <source>
        <dbReference type="ARBA" id="ARBA00023014"/>
    </source>
</evidence>
<keyword evidence="3" id="KW-0408">Iron</keyword>
<keyword evidence="4" id="KW-0411">Iron-sulfur</keyword>
<dbReference type="SUPFAM" id="SSF50022">
    <property type="entry name" value="ISP domain"/>
    <property type="match status" value="1"/>
</dbReference>
<comment type="caution">
    <text evidence="7">The sequence shown here is derived from an EMBL/GenBank/DDBJ whole genome shotgun (WGS) entry which is preliminary data.</text>
</comment>
<dbReference type="AlphaFoldDB" id="A0A031LL21"/>
<dbReference type="GO" id="GO:0051537">
    <property type="term" value="F:2 iron, 2 sulfur cluster binding"/>
    <property type="evidence" value="ECO:0007669"/>
    <property type="project" value="UniProtKB-KW"/>
</dbReference>
<accession>A0A031LL21</accession>
<dbReference type="Proteomes" id="UP000024332">
    <property type="component" value="Unassembled WGS sequence"/>
</dbReference>
<evidence type="ECO:0000256" key="1">
    <source>
        <dbReference type="ARBA" id="ARBA00022714"/>
    </source>
</evidence>
<sequence length="107" mass="12352">MTSLRIRKNEIPEGSMVEYFFPDGKPWERKPVLLVNYKNQIYALEALCTHEGFSLEDGFITDDGKIVCIWHGSIFDIKSGKVVDGPARRNLKIYKVEQKDEEVMISE</sequence>
<dbReference type="PANTHER" id="PTHR21496:SF0">
    <property type="entry name" value="RIESKE DOMAIN-CONTAINING PROTEIN"/>
    <property type="match status" value="1"/>
</dbReference>
<keyword evidence="2" id="KW-0479">Metal-binding</keyword>